<dbReference type="HOGENOM" id="CLU_087923_0_0_6"/>
<feature type="domain" description="BON" evidence="2">
    <location>
        <begin position="125"/>
        <end position="193"/>
    </location>
</feature>
<protein>
    <submittedName>
        <fullName evidence="3">Transport-associated</fullName>
    </submittedName>
</protein>
<name>D0KWV5_HALNC</name>
<dbReference type="RefSeq" id="WP_012825106.1">
    <property type="nucleotide sequence ID" value="NC_013422.1"/>
</dbReference>
<keyword evidence="1" id="KW-0732">Signal</keyword>
<dbReference type="InterPro" id="IPR007055">
    <property type="entry name" value="BON_dom"/>
</dbReference>
<evidence type="ECO:0000259" key="2">
    <source>
        <dbReference type="PROSITE" id="PS50914"/>
    </source>
</evidence>
<dbReference type="InterPro" id="IPR051686">
    <property type="entry name" value="Lipoprotein_DolP"/>
</dbReference>
<dbReference type="PANTHER" id="PTHR34606:SF15">
    <property type="entry name" value="BON DOMAIN-CONTAINING PROTEIN"/>
    <property type="match status" value="1"/>
</dbReference>
<dbReference type="eggNOG" id="COG2823">
    <property type="taxonomic scope" value="Bacteria"/>
</dbReference>
<gene>
    <name evidence="3" type="ordered locus">Hneap_2261</name>
</gene>
<dbReference type="SMART" id="SM00749">
    <property type="entry name" value="BON"/>
    <property type="match status" value="3"/>
</dbReference>
<dbReference type="PROSITE" id="PS50914">
    <property type="entry name" value="BON"/>
    <property type="match status" value="3"/>
</dbReference>
<evidence type="ECO:0000256" key="1">
    <source>
        <dbReference type="SAM" id="SignalP"/>
    </source>
</evidence>
<dbReference type="EMBL" id="CP001801">
    <property type="protein sequence ID" value="ACX97075.1"/>
    <property type="molecule type" value="Genomic_DNA"/>
</dbReference>
<feature type="domain" description="BON" evidence="2">
    <location>
        <begin position="214"/>
        <end position="282"/>
    </location>
</feature>
<dbReference type="InterPro" id="IPR014004">
    <property type="entry name" value="Transpt-assoc_nodulatn_dom_bac"/>
</dbReference>
<sequence>MIKSHTILRSSVLAIAITLALGSLTGVANAEDTVTQNMTDVRQETQIWTTYALSPYLRANDLRVSVQNGKATLTGTVDDGVTKDLATQIALGVDGIKDVDNQIVVNADFVPPAQSTTRSYGEAIDDASITAAIKAKLLWSKYASGLTTSVETKAGRVTLSGTATSKQAKEAAQNLAMNTQGVLSVNNQIKVEAPKPSLGDKAKSALSDAGTAISDAWITTKVNSTFLYSSNVHSGAISVATKDGVVKLTGKTQTGAERALAIELAQNVQGVKRVDAKALTHN</sequence>
<feature type="chain" id="PRO_5003010771" evidence="1">
    <location>
        <begin position="31"/>
        <end position="282"/>
    </location>
</feature>
<keyword evidence="4" id="KW-1185">Reference proteome</keyword>
<feature type="domain" description="BON" evidence="2">
    <location>
        <begin position="39"/>
        <end position="107"/>
    </location>
</feature>
<dbReference type="STRING" id="555778.Hneap_2261"/>
<proteinExistence type="predicted"/>
<accession>D0KWV5</accession>
<dbReference type="PANTHER" id="PTHR34606">
    <property type="entry name" value="BON DOMAIN-CONTAINING PROTEIN"/>
    <property type="match status" value="1"/>
</dbReference>
<reference evidence="3 4" key="1">
    <citation type="submission" date="2009-10" db="EMBL/GenBank/DDBJ databases">
        <title>Complete sequence of Halothiobacillus neapolitanus c2.</title>
        <authorList>
            <consortium name="US DOE Joint Genome Institute"/>
            <person name="Lucas S."/>
            <person name="Copeland A."/>
            <person name="Lapidus A."/>
            <person name="Glavina del Rio T."/>
            <person name="Tice H."/>
            <person name="Bruce D."/>
            <person name="Goodwin L."/>
            <person name="Pitluck S."/>
            <person name="Davenport K."/>
            <person name="Brettin T."/>
            <person name="Detter J.C."/>
            <person name="Han C."/>
            <person name="Tapia R."/>
            <person name="Larimer F."/>
            <person name="Land M."/>
            <person name="Hauser L."/>
            <person name="Kyrpides N."/>
            <person name="Mikhailova N."/>
            <person name="Kerfeld C."/>
            <person name="Cannon G."/>
            <person name="Heinhort S."/>
        </authorList>
    </citation>
    <scope>NUCLEOTIDE SEQUENCE [LARGE SCALE GENOMIC DNA]</scope>
    <source>
        <strain evidence="4">ATCC 23641 / c2</strain>
    </source>
</reference>
<evidence type="ECO:0000313" key="3">
    <source>
        <dbReference type="EMBL" id="ACX97075.1"/>
    </source>
</evidence>
<dbReference type="Pfam" id="PF04972">
    <property type="entry name" value="BON"/>
    <property type="match status" value="3"/>
</dbReference>
<organism evidence="3 4">
    <name type="scientific">Halothiobacillus neapolitanus (strain ATCC 23641 / DSM 15147 / CIP 104769 / NCIMB 8539 / c2)</name>
    <name type="common">Thiobacillus neapolitanus</name>
    <dbReference type="NCBI Taxonomy" id="555778"/>
    <lineage>
        <taxon>Bacteria</taxon>
        <taxon>Pseudomonadati</taxon>
        <taxon>Pseudomonadota</taxon>
        <taxon>Gammaproteobacteria</taxon>
        <taxon>Chromatiales</taxon>
        <taxon>Halothiobacillaceae</taxon>
        <taxon>Halothiobacillus</taxon>
    </lineage>
</organism>
<evidence type="ECO:0000313" key="4">
    <source>
        <dbReference type="Proteomes" id="UP000009102"/>
    </source>
</evidence>
<dbReference type="KEGG" id="hna:Hneap_2261"/>
<dbReference type="OrthoDB" id="5733310at2"/>
<feature type="signal peptide" evidence="1">
    <location>
        <begin position="1"/>
        <end position="30"/>
    </location>
</feature>
<dbReference type="AlphaFoldDB" id="D0KWV5"/>
<dbReference type="Proteomes" id="UP000009102">
    <property type="component" value="Chromosome"/>
</dbReference>
<dbReference type="Gene3D" id="3.30.1340.30">
    <property type="match status" value="3"/>
</dbReference>